<evidence type="ECO:0000313" key="6">
    <source>
        <dbReference type="EMBL" id="KAG8468058.1"/>
    </source>
</evidence>
<dbReference type="InterPro" id="IPR029063">
    <property type="entry name" value="SAM-dependent_MTases_sf"/>
</dbReference>
<gene>
    <name evidence="6" type="ORF">KFE25_007110</name>
</gene>
<evidence type="ECO:0000313" key="7">
    <source>
        <dbReference type="Proteomes" id="UP000751190"/>
    </source>
</evidence>
<protein>
    <recommendedName>
        <fullName evidence="8">U6 small nuclear RNA (adenine-(43)-N(6))-methyltransferase</fullName>
    </recommendedName>
</protein>
<accession>A0A8J5XMZ4</accession>
<dbReference type="Pfam" id="PF05971">
    <property type="entry name" value="Methyltransf_10"/>
    <property type="match status" value="1"/>
</dbReference>
<keyword evidence="4" id="KW-0808">Transferase</keyword>
<dbReference type="GO" id="GO:0005737">
    <property type="term" value="C:cytoplasm"/>
    <property type="evidence" value="ECO:0007669"/>
    <property type="project" value="InterPro"/>
</dbReference>
<dbReference type="PANTHER" id="PTHR13393">
    <property type="entry name" value="SAM-DEPENDENT METHYLTRANSFERASE"/>
    <property type="match status" value="1"/>
</dbReference>
<comment type="caution">
    <text evidence="6">The sequence shown here is derived from an EMBL/GenBank/DDBJ whole genome shotgun (WGS) entry which is preliminary data.</text>
</comment>
<dbReference type="EMBL" id="JAGTXO010000005">
    <property type="protein sequence ID" value="KAG8468058.1"/>
    <property type="molecule type" value="Genomic_DNA"/>
</dbReference>
<dbReference type="PANTHER" id="PTHR13393:SF0">
    <property type="entry name" value="RNA N6-ADENOSINE-METHYLTRANSFERASE METTL16"/>
    <property type="match status" value="1"/>
</dbReference>
<reference evidence="6" key="1">
    <citation type="submission" date="2021-05" db="EMBL/GenBank/DDBJ databases">
        <title>The genome of the haptophyte Pavlova lutheri (Diacronema luteri, Pavlovales) - a model for lipid biosynthesis in eukaryotic algae.</title>
        <authorList>
            <person name="Hulatt C.J."/>
            <person name="Posewitz M.C."/>
        </authorList>
    </citation>
    <scope>NUCLEOTIDE SEQUENCE</scope>
    <source>
        <strain evidence="6">NIVA-4/92</strain>
    </source>
</reference>
<organism evidence="6 7">
    <name type="scientific">Diacronema lutheri</name>
    <name type="common">Unicellular marine alga</name>
    <name type="synonym">Monochrysis lutheri</name>
    <dbReference type="NCBI Taxonomy" id="2081491"/>
    <lineage>
        <taxon>Eukaryota</taxon>
        <taxon>Haptista</taxon>
        <taxon>Haptophyta</taxon>
        <taxon>Pavlovophyceae</taxon>
        <taxon>Pavlovales</taxon>
        <taxon>Pavlovaceae</taxon>
        <taxon>Diacronema</taxon>
    </lineage>
</organism>
<dbReference type="InterPro" id="IPR016909">
    <property type="entry name" value="rRNA_lsu_MeTfrase_F"/>
</dbReference>
<dbReference type="PIRSF" id="PIRSF029038">
    <property type="entry name" value="Mtase_YbiN_prd"/>
    <property type="match status" value="1"/>
</dbReference>
<keyword evidence="5" id="KW-0949">S-adenosyl-L-methionine</keyword>
<sequence>MAAVLVHAAALSSAFHPRNAFTGSYDMRALVAACPGLGAHVVPPEQSRSGRATINFADPSAVRALNRALLAADYGVRTWELPEGRLCPPVPSRADYIHHVADVLAEATTDSAPPTGPCIRGFDVGTGSSLIYPLLGAATFGWRFIASESDLASSESAERIRAANAESLPALRHSEVRFQPARAQLLAGVRALDEEVDFVMCNPPFYGSASEFKRENARKLHGLAASARRRGGAATPAGAGRAAGVGGGATAGSDNFGGAESELWCPGGEVAFVGTLAAESRAAADSVLWFSSIVSRAEHVARVRSALASHRASPALGGRSVAEVRTVLMGQGGKRTNLVFWSFKRPAERRAWAKRRGWAGHAPADRLGD</sequence>
<dbReference type="AlphaFoldDB" id="A0A8J5XMZ4"/>
<evidence type="ECO:0000256" key="5">
    <source>
        <dbReference type="ARBA" id="ARBA00022691"/>
    </source>
</evidence>
<dbReference type="OMA" id="HQGRYDF"/>
<name>A0A8J5XMZ4_DIALT</name>
<dbReference type="Proteomes" id="UP000751190">
    <property type="component" value="Unassembled WGS sequence"/>
</dbReference>
<dbReference type="OrthoDB" id="514248at2759"/>
<proteinExistence type="predicted"/>
<keyword evidence="7" id="KW-1185">Reference proteome</keyword>
<dbReference type="SUPFAM" id="SSF53335">
    <property type="entry name" value="S-adenosyl-L-methionine-dependent methyltransferases"/>
    <property type="match status" value="1"/>
</dbReference>
<evidence type="ECO:0000256" key="3">
    <source>
        <dbReference type="ARBA" id="ARBA00022603"/>
    </source>
</evidence>
<keyword evidence="2" id="KW-0698">rRNA processing</keyword>
<dbReference type="Gene3D" id="3.40.50.150">
    <property type="entry name" value="Vaccinia Virus protein VP39"/>
    <property type="match status" value="1"/>
</dbReference>
<keyword evidence="3" id="KW-0489">Methyltransferase</keyword>
<dbReference type="GO" id="GO:0070475">
    <property type="term" value="P:rRNA base methylation"/>
    <property type="evidence" value="ECO:0007669"/>
    <property type="project" value="TreeGrafter"/>
</dbReference>
<dbReference type="GO" id="GO:0008988">
    <property type="term" value="F:rRNA (adenine-N6-)-methyltransferase activity"/>
    <property type="evidence" value="ECO:0007669"/>
    <property type="project" value="InterPro"/>
</dbReference>
<evidence type="ECO:0000256" key="4">
    <source>
        <dbReference type="ARBA" id="ARBA00022679"/>
    </source>
</evidence>
<keyword evidence="1" id="KW-0963">Cytoplasm</keyword>
<dbReference type="InterPro" id="IPR010286">
    <property type="entry name" value="METTL16/RlmF"/>
</dbReference>
<evidence type="ECO:0000256" key="2">
    <source>
        <dbReference type="ARBA" id="ARBA00022552"/>
    </source>
</evidence>
<evidence type="ECO:0000256" key="1">
    <source>
        <dbReference type="ARBA" id="ARBA00022490"/>
    </source>
</evidence>
<evidence type="ECO:0008006" key="8">
    <source>
        <dbReference type="Google" id="ProtNLM"/>
    </source>
</evidence>